<evidence type="ECO:0000313" key="2">
    <source>
        <dbReference type="EMBL" id="MCC8392304.1"/>
    </source>
</evidence>
<comment type="caution">
    <text evidence="2">The sequence shown here is derived from an EMBL/GenBank/DDBJ whole genome shotgun (WGS) entry which is preliminary data.</text>
</comment>
<accession>A0ABS8JRC9</accession>
<name>A0ABS8JRC9_9BURK</name>
<gene>
    <name evidence="2" type="ORF">LJ656_06850</name>
</gene>
<feature type="region of interest" description="Disordered" evidence="1">
    <location>
        <begin position="107"/>
        <end position="133"/>
    </location>
</feature>
<dbReference type="EMBL" id="JAJITD010000003">
    <property type="protein sequence ID" value="MCC8392304.1"/>
    <property type="molecule type" value="Genomic_DNA"/>
</dbReference>
<sequence>MAGEFALHRCKGDRVYFQAITTRLNLTYLDLERRQPESVDFRPSGNHEDNDVAMDPNDDLPWTGSHKIAAWWAANSHRFHAGTRSSTGAPVTRELCSHVLKSEYRRRRLPVHPQLRHPALPDQGFPYRGSSAG</sequence>
<reference evidence="2 3" key="1">
    <citation type="submission" date="2021-11" db="EMBL/GenBank/DDBJ databases">
        <authorList>
            <person name="Oh E.-T."/>
            <person name="Kim S.-B."/>
        </authorList>
    </citation>
    <scope>NUCLEOTIDE SEQUENCE [LARGE SCALE GENOMIC DNA]</scope>
    <source>
        <strain evidence="2 3">MMS20-SJTR3</strain>
    </source>
</reference>
<protein>
    <submittedName>
        <fullName evidence="2">Uncharacterized protein</fullName>
    </submittedName>
</protein>
<dbReference type="RefSeq" id="WP_230508514.1">
    <property type="nucleotide sequence ID" value="NZ_JAJITD010000003.1"/>
</dbReference>
<keyword evidence="3" id="KW-1185">Reference proteome</keyword>
<evidence type="ECO:0000313" key="3">
    <source>
        <dbReference type="Proteomes" id="UP001431019"/>
    </source>
</evidence>
<organism evidence="2 3">
    <name type="scientific">Paraburkholderia sejongensis</name>
    <dbReference type="NCBI Taxonomy" id="2886946"/>
    <lineage>
        <taxon>Bacteria</taxon>
        <taxon>Pseudomonadati</taxon>
        <taxon>Pseudomonadota</taxon>
        <taxon>Betaproteobacteria</taxon>
        <taxon>Burkholderiales</taxon>
        <taxon>Burkholderiaceae</taxon>
        <taxon>Paraburkholderia</taxon>
    </lineage>
</organism>
<evidence type="ECO:0000256" key="1">
    <source>
        <dbReference type="SAM" id="MobiDB-lite"/>
    </source>
</evidence>
<feature type="compositionally biased region" description="Basic and acidic residues" evidence="1">
    <location>
        <begin position="37"/>
        <end position="50"/>
    </location>
</feature>
<feature type="region of interest" description="Disordered" evidence="1">
    <location>
        <begin position="37"/>
        <end position="59"/>
    </location>
</feature>
<proteinExistence type="predicted"/>
<dbReference type="Proteomes" id="UP001431019">
    <property type="component" value="Unassembled WGS sequence"/>
</dbReference>